<evidence type="ECO:0000313" key="2">
    <source>
        <dbReference type="Proteomes" id="UP001150581"/>
    </source>
</evidence>
<dbReference type="Proteomes" id="UP001150581">
    <property type="component" value="Unassembled WGS sequence"/>
</dbReference>
<name>A0ACC1IUQ4_9FUNG</name>
<protein>
    <submittedName>
        <fullName evidence="1">Uncharacterized protein</fullName>
    </submittedName>
</protein>
<accession>A0ACC1IUQ4</accession>
<proteinExistence type="predicted"/>
<organism evidence="1 2">
    <name type="scientific">Kickxella alabastrina</name>
    <dbReference type="NCBI Taxonomy" id="61397"/>
    <lineage>
        <taxon>Eukaryota</taxon>
        <taxon>Fungi</taxon>
        <taxon>Fungi incertae sedis</taxon>
        <taxon>Zoopagomycota</taxon>
        <taxon>Kickxellomycotina</taxon>
        <taxon>Kickxellomycetes</taxon>
        <taxon>Kickxellales</taxon>
        <taxon>Kickxellaceae</taxon>
        <taxon>Kickxella</taxon>
    </lineage>
</organism>
<evidence type="ECO:0000313" key="1">
    <source>
        <dbReference type="EMBL" id="KAJ1901276.1"/>
    </source>
</evidence>
<keyword evidence="2" id="KW-1185">Reference proteome</keyword>
<comment type="caution">
    <text evidence="1">The sequence shown here is derived from an EMBL/GenBank/DDBJ whole genome shotgun (WGS) entry which is preliminary data.</text>
</comment>
<sequence length="600" mass="67992">MSTYASNSNAGSGRPELSEADRKRLAQEESKNEFCKLDSIMEPTTIQFADQYLEAGGAPFNIMNLLISSYEGTAAMANMVDRDIMGAYGAEDKTAILETVSRKIVEAFDTAKADAEYERTQQLPGYIEDMIPHQIWRKTIYRLSEKHPKSAMVSAALQRIADEGYQAEMTSLNSATLHTHVFYPMLVECLEKLASADDGNIKEHMDELIKTACRSEHTYFIAQYVLAQVRQKLGAAAEPVKRIENELEAFMLNEYNRPQLAVHFRLLLEGLLLNGDDRVAGAVTSIIQASYASPGDVMILYKMYHGAFVSRAEPPPLHVLRSDRVLVPIINQTFGHLWSITAQNDRADLMDKHMWLIACATLCTDDNYKQIGEVQLKSLVTHMKTLRETLPVRPIQTTFCRNIRRILEWIDTPVLARVIVLWIKDILSYDNYAYFSTYFDGNEAPVPLVMLEEIAHRHPLLKPLVFDVYKDTFESKVPSFMLEKQIRLQKVAIRHMCVLAKLNFAVPVIRYFSQKAEVIDESTLVYFIQRMLLQFEAPYPEEFAVPMVLLIECGINAIKTAREADRAVIRNFLGSLDTTLARNLQQMIPEGSGSPTDIAI</sequence>
<gene>
    <name evidence="1" type="ORF">LPJ66_000893</name>
</gene>
<reference evidence="1" key="1">
    <citation type="submission" date="2022-07" db="EMBL/GenBank/DDBJ databases">
        <title>Phylogenomic reconstructions and comparative analyses of Kickxellomycotina fungi.</title>
        <authorList>
            <person name="Reynolds N.K."/>
            <person name="Stajich J.E."/>
            <person name="Barry K."/>
            <person name="Grigoriev I.V."/>
            <person name="Crous P."/>
            <person name="Smith M.E."/>
        </authorList>
    </citation>
    <scope>NUCLEOTIDE SEQUENCE</scope>
    <source>
        <strain evidence="1">Benny 63K</strain>
    </source>
</reference>
<dbReference type="EMBL" id="JANBPG010000035">
    <property type="protein sequence ID" value="KAJ1901276.1"/>
    <property type="molecule type" value="Genomic_DNA"/>
</dbReference>